<evidence type="ECO:0000259" key="3">
    <source>
        <dbReference type="Pfam" id="PF25231"/>
    </source>
</evidence>
<feature type="transmembrane region" description="Helical" evidence="2">
    <location>
        <begin position="261"/>
        <end position="286"/>
    </location>
</feature>
<sequence length="354" mass="36443">MTQPHVPDGMPPPGSPPSVPAPVPPGTPPAADGPDPWQRLTPEELTRLHRPGVVPLRPLGLGDIFGGSLQTMRRNPRATVGMALLVLAALLVPSLLLSLGVAGTSLLAPTDREAVLLLVTLVFSALASTTLTGLIVHTVGEAVLGDRAGLEEAWEAVRGRIPALLGALVLMTVLLLLAGVMVVGVVVLATWAATAAGDLPAVLVAVGGGLAAAVLLVWAGSRLSLAPAPVVLERAGPWRGVRRAWALTSGRQSWRVTGITVLAGLVTAAFAAAVQVPVSVVLLLAGDGFLGTAGGPSTLAIVLDHAVQLAVNAVVVPFTAGVTALLYLDQRIRREGLDLVLHRTAQERAVRRRR</sequence>
<comment type="caution">
    <text evidence="4">The sequence shown here is derived from an EMBL/GenBank/DDBJ whole genome shotgun (WGS) entry which is preliminary data.</text>
</comment>
<dbReference type="InterPro" id="IPR057169">
    <property type="entry name" value="DUF7847"/>
</dbReference>
<reference evidence="4 5" key="1">
    <citation type="submission" date="2024-09" db="EMBL/GenBank/DDBJ databases">
        <authorList>
            <person name="Sun Q."/>
            <person name="Mori K."/>
        </authorList>
    </citation>
    <scope>NUCLEOTIDE SEQUENCE [LARGE SCALE GENOMIC DNA]</scope>
    <source>
        <strain evidence="4 5">JCM 12763</strain>
    </source>
</reference>
<feature type="transmembrane region" description="Helical" evidence="2">
    <location>
        <begin position="114"/>
        <end position="140"/>
    </location>
</feature>
<feature type="transmembrane region" description="Helical" evidence="2">
    <location>
        <begin position="199"/>
        <end position="219"/>
    </location>
</feature>
<dbReference type="RefSeq" id="WP_141337792.1">
    <property type="nucleotide sequence ID" value="NZ_JBHMAX010000007.1"/>
</dbReference>
<dbReference type="PANTHER" id="PTHR33133">
    <property type="entry name" value="OS08G0107100 PROTEIN-RELATED"/>
    <property type="match status" value="1"/>
</dbReference>
<feature type="transmembrane region" description="Helical" evidence="2">
    <location>
        <begin position="82"/>
        <end position="108"/>
    </location>
</feature>
<evidence type="ECO:0000313" key="4">
    <source>
        <dbReference type="EMBL" id="MFB9731131.1"/>
    </source>
</evidence>
<feature type="transmembrane region" description="Helical" evidence="2">
    <location>
        <begin position="306"/>
        <end position="328"/>
    </location>
</feature>
<accession>A0ABV5V012</accession>
<dbReference type="EMBL" id="JBHMAX010000007">
    <property type="protein sequence ID" value="MFB9731131.1"/>
    <property type="molecule type" value="Genomic_DNA"/>
</dbReference>
<keyword evidence="2" id="KW-0472">Membrane</keyword>
<proteinExistence type="predicted"/>
<dbReference type="Proteomes" id="UP001589613">
    <property type="component" value="Unassembled WGS sequence"/>
</dbReference>
<feature type="transmembrane region" description="Helical" evidence="2">
    <location>
        <begin position="161"/>
        <end position="193"/>
    </location>
</feature>
<evidence type="ECO:0000256" key="1">
    <source>
        <dbReference type="SAM" id="MobiDB-lite"/>
    </source>
</evidence>
<name>A0ABV5V012_9MICO</name>
<keyword evidence="2" id="KW-0812">Transmembrane</keyword>
<gene>
    <name evidence="4" type="ORF">ACFFN0_03630</name>
</gene>
<feature type="region of interest" description="Disordered" evidence="1">
    <location>
        <begin position="1"/>
        <end position="39"/>
    </location>
</feature>
<keyword evidence="5" id="KW-1185">Reference proteome</keyword>
<evidence type="ECO:0000313" key="5">
    <source>
        <dbReference type="Proteomes" id="UP001589613"/>
    </source>
</evidence>
<feature type="domain" description="DUF7847" evidence="3">
    <location>
        <begin position="62"/>
        <end position="328"/>
    </location>
</feature>
<protein>
    <recommendedName>
        <fullName evidence="3">DUF7847 domain-containing protein</fullName>
    </recommendedName>
</protein>
<organism evidence="4 5">
    <name type="scientific">Ornithinimicrobium kibberense</name>
    <dbReference type="NCBI Taxonomy" id="282060"/>
    <lineage>
        <taxon>Bacteria</taxon>
        <taxon>Bacillati</taxon>
        <taxon>Actinomycetota</taxon>
        <taxon>Actinomycetes</taxon>
        <taxon>Micrococcales</taxon>
        <taxon>Ornithinimicrobiaceae</taxon>
        <taxon>Ornithinimicrobium</taxon>
    </lineage>
</organism>
<dbReference type="Pfam" id="PF25231">
    <property type="entry name" value="DUF7847"/>
    <property type="match status" value="1"/>
</dbReference>
<dbReference type="PANTHER" id="PTHR33133:SF1">
    <property type="entry name" value="EXPRESSED PROTEIN-RELATED"/>
    <property type="match status" value="1"/>
</dbReference>
<keyword evidence="2" id="KW-1133">Transmembrane helix</keyword>
<feature type="compositionally biased region" description="Pro residues" evidence="1">
    <location>
        <begin position="9"/>
        <end position="28"/>
    </location>
</feature>
<evidence type="ECO:0000256" key="2">
    <source>
        <dbReference type="SAM" id="Phobius"/>
    </source>
</evidence>